<dbReference type="RefSeq" id="XP_009528275.1">
    <property type="nucleotide sequence ID" value="XM_009529980.1"/>
</dbReference>
<organism evidence="1 2">
    <name type="scientific">Phytophthora sojae (strain P6497)</name>
    <name type="common">Soybean stem and root rot agent</name>
    <name type="synonym">Phytophthora megasperma f. sp. glycines</name>
    <dbReference type="NCBI Taxonomy" id="1094619"/>
    <lineage>
        <taxon>Eukaryota</taxon>
        <taxon>Sar</taxon>
        <taxon>Stramenopiles</taxon>
        <taxon>Oomycota</taxon>
        <taxon>Peronosporomycetes</taxon>
        <taxon>Peronosporales</taxon>
        <taxon>Peronosporaceae</taxon>
        <taxon>Phytophthora</taxon>
    </lineage>
</organism>
<dbReference type="AlphaFoldDB" id="G4ZKT0"/>
<accession>G4ZKT0</accession>
<dbReference type="Proteomes" id="UP000002640">
    <property type="component" value="Unassembled WGS sequence"/>
</dbReference>
<dbReference type="InParanoid" id="G4ZKT0"/>
<dbReference type="GeneID" id="20658580"/>
<dbReference type="KEGG" id="psoj:PHYSODRAFT_506186"/>
<evidence type="ECO:0000313" key="2">
    <source>
        <dbReference type="Proteomes" id="UP000002640"/>
    </source>
</evidence>
<keyword evidence="2" id="KW-1185">Reference proteome</keyword>
<name>G4ZKT0_PHYSP</name>
<sequence length="79" mass="9042">HIKTNYFLWKKEQDRQGNGQPLTGEISVGDKCLATCSMLLDCGVTTVYVSKRWVEEHQLQTTKFSDKNIRVKLGDNQIV</sequence>
<dbReference type="EMBL" id="JH159155">
    <property type="protein sequence ID" value="EGZ14526.1"/>
    <property type="molecule type" value="Genomic_DNA"/>
</dbReference>
<feature type="non-terminal residue" evidence="1">
    <location>
        <position position="1"/>
    </location>
</feature>
<evidence type="ECO:0000313" key="1">
    <source>
        <dbReference type="EMBL" id="EGZ14526.1"/>
    </source>
</evidence>
<reference evidence="1 2" key="1">
    <citation type="journal article" date="2006" name="Science">
        <title>Phytophthora genome sequences uncover evolutionary origins and mechanisms of pathogenesis.</title>
        <authorList>
            <person name="Tyler B.M."/>
            <person name="Tripathy S."/>
            <person name="Zhang X."/>
            <person name="Dehal P."/>
            <person name="Jiang R.H."/>
            <person name="Aerts A."/>
            <person name="Arredondo F.D."/>
            <person name="Baxter L."/>
            <person name="Bensasson D."/>
            <person name="Beynon J.L."/>
            <person name="Chapman J."/>
            <person name="Damasceno C.M."/>
            <person name="Dorrance A.E."/>
            <person name="Dou D."/>
            <person name="Dickerman A.W."/>
            <person name="Dubchak I.L."/>
            <person name="Garbelotto M."/>
            <person name="Gijzen M."/>
            <person name="Gordon S.G."/>
            <person name="Govers F."/>
            <person name="Grunwald N.J."/>
            <person name="Huang W."/>
            <person name="Ivors K.L."/>
            <person name="Jones R.W."/>
            <person name="Kamoun S."/>
            <person name="Krampis K."/>
            <person name="Lamour K.H."/>
            <person name="Lee M.K."/>
            <person name="McDonald W.H."/>
            <person name="Medina M."/>
            <person name="Meijer H.J."/>
            <person name="Nordberg E.K."/>
            <person name="Maclean D.J."/>
            <person name="Ospina-Giraldo M.D."/>
            <person name="Morris P.F."/>
            <person name="Phuntumart V."/>
            <person name="Putnam N.H."/>
            <person name="Rash S."/>
            <person name="Rose J.K."/>
            <person name="Sakihama Y."/>
            <person name="Salamov A.A."/>
            <person name="Savidor A."/>
            <person name="Scheuring C.F."/>
            <person name="Smith B.M."/>
            <person name="Sobral B.W."/>
            <person name="Terry A."/>
            <person name="Torto-Alalibo T.A."/>
            <person name="Win J."/>
            <person name="Xu Z."/>
            <person name="Zhang H."/>
            <person name="Grigoriev I.V."/>
            <person name="Rokhsar D.S."/>
            <person name="Boore J.L."/>
        </authorList>
    </citation>
    <scope>NUCLEOTIDE SEQUENCE [LARGE SCALE GENOMIC DNA]</scope>
    <source>
        <strain evidence="1 2">P6497</strain>
    </source>
</reference>
<proteinExistence type="predicted"/>
<protein>
    <submittedName>
        <fullName evidence="1">Uncharacterized protein</fullName>
    </submittedName>
</protein>
<gene>
    <name evidence="1" type="ORF">PHYSODRAFT_506186</name>
</gene>